<dbReference type="InterPro" id="IPR020846">
    <property type="entry name" value="MFS_dom"/>
</dbReference>
<dbReference type="PRINTS" id="PR00171">
    <property type="entry name" value="SUGRTRNSPORT"/>
</dbReference>
<dbReference type="KEGG" id="kre:GWK63_00170"/>
<dbReference type="PANTHER" id="PTHR48020:SF12">
    <property type="entry name" value="PROTON MYO-INOSITOL COTRANSPORTER"/>
    <property type="match status" value="1"/>
</dbReference>
<dbReference type="PROSITE" id="PS50850">
    <property type="entry name" value="MFS"/>
    <property type="match status" value="1"/>
</dbReference>
<proteinExistence type="inferred from homology"/>
<keyword evidence="6" id="KW-0812">Transmembrane</keyword>
<evidence type="ECO:0000256" key="1">
    <source>
        <dbReference type="ARBA" id="ARBA00004651"/>
    </source>
</evidence>
<evidence type="ECO:0000256" key="7">
    <source>
        <dbReference type="ARBA" id="ARBA00022989"/>
    </source>
</evidence>
<dbReference type="GO" id="GO:0005886">
    <property type="term" value="C:plasma membrane"/>
    <property type="evidence" value="ECO:0007669"/>
    <property type="project" value="UniProtKB-SubCell"/>
</dbReference>
<dbReference type="GO" id="GO:0022857">
    <property type="term" value="F:transmembrane transporter activity"/>
    <property type="evidence" value="ECO:0007669"/>
    <property type="project" value="InterPro"/>
</dbReference>
<name>A0A181C6D4_9PROT</name>
<dbReference type="AlphaFoldDB" id="A0A181C6D4"/>
<dbReference type="PROSITE" id="PS00217">
    <property type="entry name" value="SUGAR_TRANSPORT_2"/>
    <property type="match status" value="1"/>
</dbReference>
<dbReference type="GeneID" id="85020557"/>
<reference evidence="10 11" key="1">
    <citation type="submission" date="2020-03" db="EMBL/GenBank/DDBJ databases">
        <title>Isolation of cellulose-producing strains, genome characterization and application of the synthesized cellulose films as an economical and sustainable material for piezoelectric sensor construction.</title>
        <authorList>
            <person name="Mangayil R.K."/>
        </authorList>
    </citation>
    <scope>NUCLEOTIDE SEQUENCE [LARGE SCALE GENOMIC DNA]</scope>
    <source>
        <strain evidence="10 11">ENS 9a1a</strain>
    </source>
</reference>
<dbReference type="PANTHER" id="PTHR48020">
    <property type="entry name" value="PROTON MYO-INOSITOL COTRANSPORTER"/>
    <property type="match status" value="1"/>
</dbReference>
<dbReference type="InterPro" id="IPR005829">
    <property type="entry name" value="Sugar_transporter_CS"/>
</dbReference>
<comment type="subcellular location">
    <subcellularLocation>
        <location evidence="1">Cell membrane</location>
        <topology evidence="1">Multi-pass membrane protein</topology>
    </subcellularLocation>
</comment>
<dbReference type="NCBIfam" id="TIGR00879">
    <property type="entry name" value="SP"/>
    <property type="match status" value="1"/>
</dbReference>
<evidence type="ECO:0000256" key="9">
    <source>
        <dbReference type="RuleBase" id="RU003346"/>
    </source>
</evidence>
<evidence type="ECO:0000256" key="6">
    <source>
        <dbReference type="ARBA" id="ARBA00022692"/>
    </source>
</evidence>
<dbReference type="InterPro" id="IPR036259">
    <property type="entry name" value="MFS_trans_sf"/>
</dbReference>
<evidence type="ECO:0000256" key="3">
    <source>
        <dbReference type="ARBA" id="ARBA00022448"/>
    </source>
</evidence>
<dbReference type="Proteomes" id="UP000502533">
    <property type="component" value="Chromosome"/>
</dbReference>
<sequence>MDNKTAATTPPTTSFDTARLRTLIIGCLAALAGLMAGLDIGVISGALDLLASTFHATTIQQEWIVSAMMAGAAVGSLCGGWMSHQIGRKHALLVGAAVFVAGSLACALAWSIPSMIAGRLIMGLAIGVAAFTAPLYLSEIASEQARGAMISTYQLMITAGIFIAFLSNTMFSYSGNWRGMFAVAAVPGVLFLIGVLFLPYSPRWLMMRGRRKEALAVLEDLRNDHGVAMQEIQNISRQLQQKQRGWSLLRNNANFRRSIFLGMGLQVMQQLAGVNVVMYYAPKIFALAGYVGPAQLWCTAMVGLVNMLATFIAIGLVDRWGRKPILYTGFIIMAVGMGCLGFMLNRPHLGQTEQIIAVFMLLIYISGFAMSAGPLIWVLCSEVQPLQGRDLGISISTLTNWIANMIVGASFLSLLQWLGNGPTFWLFAGFNLFFVLVTWRFIPETRDMSLEKIEQRLMAGLPLREIGRGRPLPDGQ</sequence>
<evidence type="ECO:0000313" key="11">
    <source>
        <dbReference type="Proteomes" id="UP000502533"/>
    </source>
</evidence>
<dbReference type="CDD" id="cd17315">
    <property type="entry name" value="MFS_GLUT_like"/>
    <property type="match status" value="1"/>
</dbReference>
<dbReference type="EMBL" id="CP050139">
    <property type="protein sequence ID" value="QIP34129.1"/>
    <property type="molecule type" value="Genomic_DNA"/>
</dbReference>
<dbReference type="RefSeq" id="WP_007397201.1">
    <property type="nucleotide sequence ID" value="NZ_CALMTF010000084.1"/>
</dbReference>
<dbReference type="InterPro" id="IPR050814">
    <property type="entry name" value="Myo-inositol_Transporter"/>
</dbReference>
<comment type="similarity">
    <text evidence="2 9">Belongs to the major facilitator superfamily. Sugar transporter (TC 2.A.1.1) family.</text>
</comment>
<keyword evidence="5" id="KW-0762">Sugar transport</keyword>
<keyword evidence="3 9" id="KW-0813">Transport</keyword>
<keyword evidence="7" id="KW-1133">Transmembrane helix</keyword>
<dbReference type="PROSITE" id="PS00216">
    <property type="entry name" value="SUGAR_TRANSPORT_1"/>
    <property type="match status" value="1"/>
</dbReference>
<dbReference type="InterPro" id="IPR005828">
    <property type="entry name" value="MFS_sugar_transport-like"/>
</dbReference>
<keyword evidence="4" id="KW-1003">Cell membrane</keyword>
<evidence type="ECO:0000256" key="4">
    <source>
        <dbReference type="ARBA" id="ARBA00022475"/>
    </source>
</evidence>
<accession>A0A181C6D4</accession>
<evidence type="ECO:0000256" key="5">
    <source>
        <dbReference type="ARBA" id="ARBA00022597"/>
    </source>
</evidence>
<dbReference type="Pfam" id="PF00083">
    <property type="entry name" value="Sugar_tr"/>
    <property type="match status" value="1"/>
</dbReference>
<keyword evidence="11" id="KW-1185">Reference proteome</keyword>
<dbReference type="InterPro" id="IPR003663">
    <property type="entry name" value="Sugar/inositol_transpt"/>
</dbReference>
<gene>
    <name evidence="10" type="ORF">GWK63_00170</name>
</gene>
<evidence type="ECO:0000256" key="8">
    <source>
        <dbReference type="ARBA" id="ARBA00023136"/>
    </source>
</evidence>
<organism evidence="10 11">
    <name type="scientific">Komagataeibacter rhaeticus</name>
    <dbReference type="NCBI Taxonomy" id="215221"/>
    <lineage>
        <taxon>Bacteria</taxon>
        <taxon>Pseudomonadati</taxon>
        <taxon>Pseudomonadota</taxon>
        <taxon>Alphaproteobacteria</taxon>
        <taxon>Acetobacterales</taxon>
        <taxon>Acetobacteraceae</taxon>
        <taxon>Komagataeibacter</taxon>
    </lineage>
</organism>
<protein>
    <submittedName>
        <fullName evidence="10">Sugar porter family MFS transporter</fullName>
    </submittedName>
</protein>
<dbReference type="Gene3D" id="1.20.1250.20">
    <property type="entry name" value="MFS general substrate transporter like domains"/>
    <property type="match status" value="1"/>
</dbReference>
<keyword evidence="8" id="KW-0472">Membrane</keyword>
<evidence type="ECO:0000256" key="2">
    <source>
        <dbReference type="ARBA" id="ARBA00010992"/>
    </source>
</evidence>
<dbReference type="FunFam" id="1.20.1250.20:FF:000218">
    <property type="entry name" value="facilitated trehalose transporter Tret1"/>
    <property type="match status" value="1"/>
</dbReference>
<dbReference type="SUPFAM" id="SSF103473">
    <property type="entry name" value="MFS general substrate transporter"/>
    <property type="match status" value="1"/>
</dbReference>
<evidence type="ECO:0000313" key="10">
    <source>
        <dbReference type="EMBL" id="QIP34129.1"/>
    </source>
</evidence>